<evidence type="ECO:0000313" key="2">
    <source>
        <dbReference type="Proteomes" id="UP000504844"/>
    </source>
</evidence>
<proteinExistence type="predicted"/>
<keyword evidence="2" id="KW-1185">Reference proteome</keyword>
<dbReference type="EMBL" id="CP054143">
    <property type="protein sequence ID" value="QKJ65272.1"/>
    <property type="molecule type" value="Genomic_DNA"/>
</dbReference>
<gene>
    <name evidence="1" type="ORF">HQN60_00130</name>
</gene>
<dbReference type="Proteomes" id="UP000504844">
    <property type="component" value="Chromosome"/>
</dbReference>
<evidence type="ECO:0000313" key="1">
    <source>
        <dbReference type="EMBL" id="QKJ65272.1"/>
    </source>
</evidence>
<protein>
    <submittedName>
        <fullName evidence="1">Uncharacterized protein</fullName>
    </submittedName>
</protein>
<dbReference type="KEGG" id="dee:HQN60_00130"/>
<name>A0A6M8SJL3_9NEIS</name>
<organism evidence="1 2">
    <name type="scientific">Deefgea piscis</name>
    <dbReference type="NCBI Taxonomy" id="2739061"/>
    <lineage>
        <taxon>Bacteria</taxon>
        <taxon>Pseudomonadati</taxon>
        <taxon>Pseudomonadota</taxon>
        <taxon>Betaproteobacteria</taxon>
        <taxon>Neisseriales</taxon>
        <taxon>Chitinibacteraceae</taxon>
        <taxon>Deefgea</taxon>
    </lineage>
</organism>
<reference evidence="1 2" key="1">
    <citation type="submission" date="2020-05" db="EMBL/GenBank/DDBJ databases">
        <title>Complete genome sequence of Deefgea sp. D17.</title>
        <authorList>
            <person name="Bae J.-W."/>
            <person name="Han J.E."/>
        </authorList>
    </citation>
    <scope>NUCLEOTIDE SEQUENCE [LARGE SCALE GENOMIC DNA]</scope>
    <source>
        <strain evidence="1 2">D17</strain>
    </source>
</reference>
<dbReference type="AlphaFoldDB" id="A0A6M8SJL3"/>
<accession>A0A6M8SJL3</accession>
<dbReference type="RefSeq" id="WP_173531782.1">
    <property type="nucleotide sequence ID" value="NZ_CP054143.1"/>
</dbReference>
<sequence length="83" mass="9160">MALDIKRLEARATGKTHAVAQEVYVDGDFMDGWVAKIDSVTVSHPETNQNHFKTEAEALSAATAFQDAAKKLLAIMMRRPKES</sequence>